<dbReference type="Gene3D" id="3.30.750.24">
    <property type="entry name" value="STAS domain"/>
    <property type="match status" value="1"/>
</dbReference>
<gene>
    <name evidence="3" type="ORF">MNBD_IGNAVI01-778</name>
</gene>
<dbReference type="PANTHER" id="PTHR33495">
    <property type="entry name" value="ANTI-SIGMA FACTOR ANTAGONIST TM_1081-RELATED-RELATED"/>
    <property type="match status" value="1"/>
</dbReference>
<dbReference type="NCBIfam" id="TIGR00377">
    <property type="entry name" value="ant_ant_sig"/>
    <property type="match status" value="1"/>
</dbReference>
<feature type="domain" description="STAS" evidence="2">
    <location>
        <begin position="4"/>
        <end position="113"/>
    </location>
</feature>
<proteinExistence type="inferred from homology"/>
<dbReference type="PROSITE" id="PS50801">
    <property type="entry name" value="STAS"/>
    <property type="match status" value="1"/>
</dbReference>
<dbReference type="InterPro" id="IPR002645">
    <property type="entry name" value="STAS_dom"/>
</dbReference>
<dbReference type="Pfam" id="PF01740">
    <property type="entry name" value="STAS"/>
    <property type="match status" value="1"/>
</dbReference>
<protein>
    <submittedName>
        <fullName evidence="3">Anti-sigma B factor antagonist RsbV</fullName>
    </submittedName>
</protein>
<dbReference type="GO" id="GO:0043856">
    <property type="term" value="F:anti-sigma factor antagonist activity"/>
    <property type="evidence" value="ECO:0007669"/>
    <property type="project" value="InterPro"/>
</dbReference>
<dbReference type="InterPro" id="IPR036513">
    <property type="entry name" value="STAS_dom_sf"/>
</dbReference>
<comment type="similarity">
    <text evidence="1">Belongs to the anti-sigma-factor antagonist family.</text>
</comment>
<dbReference type="EMBL" id="UOGD01000203">
    <property type="protein sequence ID" value="VAX21697.1"/>
    <property type="molecule type" value="Genomic_DNA"/>
</dbReference>
<name>A0A3B1CYF5_9ZZZZ</name>
<evidence type="ECO:0000259" key="2">
    <source>
        <dbReference type="PROSITE" id="PS50801"/>
    </source>
</evidence>
<evidence type="ECO:0000256" key="1">
    <source>
        <dbReference type="ARBA" id="ARBA00009013"/>
    </source>
</evidence>
<reference evidence="3" key="1">
    <citation type="submission" date="2018-06" db="EMBL/GenBank/DDBJ databases">
        <authorList>
            <person name="Zhirakovskaya E."/>
        </authorList>
    </citation>
    <scope>NUCLEOTIDE SEQUENCE</scope>
</reference>
<dbReference type="AlphaFoldDB" id="A0A3B1CYF5"/>
<accession>A0A3B1CYF5</accession>
<sequence length="115" mass="13340">MADFKVSSREQGQVRIIDVKGYLDAHTAPELENEFNKLIDNEQFKVVVNFNDLNYISSAGLGVFMAYVETMREHNGDIKFSNLKKDVYNIFDLLGFPVLYEFFDKEEDAIVKFNQ</sequence>
<organism evidence="3">
    <name type="scientific">hydrothermal vent metagenome</name>
    <dbReference type="NCBI Taxonomy" id="652676"/>
    <lineage>
        <taxon>unclassified sequences</taxon>
        <taxon>metagenomes</taxon>
        <taxon>ecological metagenomes</taxon>
    </lineage>
</organism>
<dbReference type="CDD" id="cd07043">
    <property type="entry name" value="STAS_anti-anti-sigma_factors"/>
    <property type="match status" value="1"/>
</dbReference>
<dbReference type="InterPro" id="IPR003658">
    <property type="entry name" value="Anti-sigma_ant"/>
</dbReference>
<evidence type="ECO:0000313" key="3">
    <source>
        <dbReference type="EMBL" id="VAX21697.1"/>
    </source>
</evidence>
<dbReference type="PANTHER" id="PTHR33495:SF2">
    <property type="entry name" value="ANTI-SIGMA FACTOR ANTAGONIST TM_1081-RELATED"/>
    <property type="match status" value="1"/>
</dbReference>
<dbReference type="SUPFAM" id="SSF52091">
    <property type="entry name" value="SpoIIaa-like"/>
    <property type="match status" value="1"/>
</dbReference>